<feature type="domain" description="EGF-like" evidence="17">
    <location>
        <begin position="1307"/>
        <end position="1347"/>
    </location>
</feature>
<dbReference type="CDD" id="cd00054">
    <property type="entry name" value="EGF_CA"/>
    <property type="match status" value="11"/>
</dbReference>
<dbReference type="PROSITE" id="PS50022">
    <property type="entry name" value="FA58C_3"/>
    <property type="match status" value="1"/>
</dbReference>
<evidence type="ECO:0000256" key="6">
    <source>
        <dbReference type="ARBA" id="ARBA00022729"/>
    </source>
</evidence>
<evidence type="ECO:0000259" key="16">
    <source>
        <dbReference type="PROSITE" id="PS50022"/>
    </source>
</evidence>
<dbReference type="PANTHER" id="PTHR24039:SF28">
    <property type="entry name" value="EGF-LIKE DOMAIN-CONTAINING PROTEIN"/>
    <property type="match status" value="1"/>
</dbReference>
<dbReference type="Pfam" id="PF00754">
    <property type="entry name" value="F5_F8_type_C"/>
    <property type="match status" value="1"/>
</dbReference>
<feature type="repeat" description="LDL-receptor class B" evidence="14">
    <location>
        <begin position="1758"/>
        <end position="1802"/>
    </location>
</feature>
<keyword evidence="7" id="KW-0677">Repeat</keyword>
<feature type="domain" description="EGF-like" evidence="17">
    <location>
        <begin position="704"/>
        <end position="744"/>
    </location>
</feature>
<comment type="subcellular location">
    <subcellularLocation>
        <location evidence="1">Secreted</location>
        <location evidence="1">Extracellular space</location>
        <location evidence="1">Extracellular matrix</location>
        <location evidence="1">Basement membrane</location>
    </subcellularLocation>
</comment>
<dbReference type="PROSITE" id="PS00022">
    <property type="entry name" value="EGF_1"/>
    <property type="match status" value="1"/>
</dbReference>
<dbReference type="InterPro" id="IPR000742">
    <property type="entry name" value="EGF"/>
</dbReference>
<dbReference type="SUPFAM" id="SSF57184">
    <property type="entry name" value="Growth factor receptor domain"/>
    <property type="match status" value="3"/>
</dbReference>
<dbReference type="CDD" id="cd00057">
    <property type="entry name" value="FA58C"/>
    <property type="match status" value="1"/>
</dbReference>
<dbReference type="InterPro" id="IPR013032">
    <property type="entry name" value="EGF-like_CS"/>
</dbReference>
<dbReference type="SUPFAM" id="SSF63825">
    <property type="entry name" value="YWTD domain"/>
    <property type="match status" value="1"/>
</dbReference>
<dbReference type="SMART" id="SM00231">
    <property type="entry name" value="FA58C"/>
    <property type="match status" value="1"/>
</dbReference>
<dbReference type="Pfam" id="PF06119">
    <property type="entry name" value="NIDO"/>
    <property type="match status" value="1"/>
</dbReference>
<evidence type="ECO:0000256" key="11">
    <source>
        <dbReference type="ARBA" id="ARBA00023157"/>
    </source>
</evidence>
<dbReference type="SMART" id="SM00539">
    <property type="entry name" value="NIDO"/>
    <property type="match status" value="1"/>
</dbReference>
<feature type="repeat" description="LDL-receptor class B" evidence="14">
    <location>
        <begin position="1671"/>
        <end position="1714"/>
    </location>
</feature>
<dbReference type="Pfam" id="PF07474">
    <property type="entry name" value="G2F"/>
    <property type="match status" value="1"/>
</dbReference>
<feature type="domain" description="EGF-like" evidence="17">
    <location>
        <begin position="1555"/>
        <end position="1593"/>
    </location>
</feature>
<dbReference type="Pfam" id="PF00058">
    <property type="entry name" value="Ldl_recept_b"/>
    <property type="match status" value="3"/>
</dbReference>
<dbReference type="GO" id="GO:0007160">
    <property type="term" value="P:cell-matrix adhesion"/>
    <property type="evidence" value="ECO:0007669"/>
    <property type="project" value="InterPro"/>
</dbReference>
<evidence type="ECO:0000256" key="3">
    <source>
        <dbReference type="ARBA" id="ARBA00022525"/>
    </source>
</evidence>
<dbReference type="InterPro" id="IPR001881">
    <property type="entry name" value="EGF-like_Ca-bd_dom"/>
</dbReference>
<keyword evidence="3" id="KW-0964">Secreted</keyword>
<dbReference type="SUPFAM" id="SSF49785">
    <property type="entry name" value="Galactose-binding domain-like"/>
    <property type="match status" value="1"/>
</dbReference>
<sequence>MASRNLVFLLVLLVIQSSCLVLGARIQEFYPDGIDGPRGSSELLARRISPPVTLGTTYNLYGKPYTSLRVYKNGLITLGEEPISFSPQKHRKFLFPPEAKVIAPFYGQGDFTNTSRISYGETRDSDILTRASKDVKQSFSGEDEFNASAVFIVTWCQVKHAQHSQHKKNNTFQAVLVTNGDQTFVIFNYLTRGLQWAKGYHSQWKGAKYAYAQVGFSAGDFVRYSTLPGSGTNQVHWLASKSNMNTPGRWIYKVGWPGMHGNEVQSADSFEIDDSTNTDFFAAQFYDGCFVVHGYLTANRSQIWKDVSIRSCIALCFERRQKYAALHNGSQCACLNDIRHLIKTNTDQDCDMACSVNDDEVCGGQMTASVYQSVGLAAVQSDQSGGQRKRKDVDECAVGVVSCHANATCINKSPGYCCQCNEGFYGNGITCIEIGAVQRMVGFLSGTVNGEEFISLNMDTIAFSDDGRAYVSVRAFPPYLAHSARVLTPLTDVVGWMYAKPKPSGFYNGYNVVGARFVRRASLRFDSGEELAILQKYQGRDVLSHYMKVETTMNGAIPRIHPKAEVRMRKFRQEFQRTAAGRVQSRGTVKYQVDGREHYFTVDQFIDYDEQKRCGQHVVRGVLEADVLTSNYDPAQAFLGIAVKGTFINTTLDSIDVQSQEADKMCGSKKVTCHTRGVCIQYRGDKECRCNHGYLGDGVTYCDDADECKLGRYRCAPDADCVNTVGSYRCVCKKGYVGDGKTCQKDSVIQCPRPCGANAKCVKIALGLLCNCNPDYQGDGFDCKPDGTCAGIKCDPNAKCATSSDKSRKCVCNDGYQGDGQTCTALEGRCGGVVCSTNAQCVQSKCVCNPGFQGNGKNCSDENECELKTHRCDTNADCINTVGSYSCRCRLGYQGDGLSCQKASASCGGEKCHRFAYCDVDPQTKKQQCKCRRGFRGNGAECLDFNECIPILKTCDVNALCRNTLGSYECICKRGFIQGSDDDKTCIVDDRCNGIKCDVNARCDRVQGCTCKTGFVGDGKTCNDIDECKSEMTRCDPNADCRNTAGSFTCSCRSGFEGDGVRCRVDNSCDGVVCNVNARCEVQPDGRTRRCVCSNGWQGNGTLCTDVDECQSSRFSCPPNTDCINSNGSYECRCKRGFEKKGSSCVEDDSCGGVTCDAKARCVQTPQGTRQCVCNTGWQKNGNRCIDKDECQTNPCHPNADCINSIGSFSCRCKPGYNGNGQACNDVDECQSGQSRCPANTDCINREGSYECRCTTGFVSNGSSCIVDESCGGVKCDPNAKCIQIAQGVRQCVCNAGWEKNGNTCIDVDECRASISPCHSNANCINSIGSFSCRCRPGFKGDGQFCEDDGTCGGVQCHPDASCHKNTAEGTRCVCKPGYLGDGRKCADIDECIQGKDECHEHATCTNSAGSYKCSCNLGYVGDGFNCTDDGSCQGIDCDPNAKCVASSPTDGNRTCVCNDGFSGNGELCRDVDECDLGHAKCHRKAECVNQVGSYRCRCIRGYVGDGKQCESDGTCEGKVCDFNADCVTTNTTRGIDKTCKCKDGFSGDGVICTDVDECIKDPCPPMSQCVNAFGTYVCQCKPGYKKSNGLCEKICTRCRNGGSCIGENECKCPKGYSGNVCQWYGEASLIYTKGNSVQRMSLPPRSNAIGLVYNHEGMVNVGLDYDCVEEYIYWTEVMEGCIMRAKYDGTNRELVFQRSEVRSPEGLSVDWIGRNLYWTDSGLDVIEVSRLNGSNRKVLISNGLYDPRAILVDPPSGKMYWSDWTRRRPRIETADMDGTNRRVLVYDDLGLPNGLTLVQTTNELCYTDAGSWSIRCVDLAGLNVRKVLTRVTYPFGIAYFNRTLYWTDWNQNLIHRIGVESSTPDSSLATFVGKTGKIFDVKAVQPCPAKVPRNPCSDKNGGCLGLCLLKPHGGYTCSCPKGQFPVKDGNQTTCRGKCDDPLGMEKGLISDAQLTASSAWSNNPKRHGAHRARLNLDTWPAGWSTKKFDPKPWVQIDLGTHTMVTGVATQGLGKSIGEWVKTYRVAYSDDGVTWYVLRNGGRKKIFVANSDSTTVKRNKFPAALKTRWLRILPRTWHNHVSMRLELYGC</sequence>
<dbReference type="SMART" id="SM00321">
    <property type="entry name" value="WSC"/>
    <property type="match status" value="1"/>
</dbReference>
<feature type="domain" description="F5/8 type C" evidence="16">
    <location>
        <begin position="1939"/>
        <end position="2090"/>
    </location>
</feature>
<keyword evidence="8" id="KW-0106">Calcium</keyword>
<keyword evidence="6 15" id="KW-0732">Signal</keyword>
<dbReference type="SUPFAM" id="SSF54511">
    <property type="entry name" value="GFP-like"/>
    <property type="match status" value="1"/>
</dbReference>
<dbReference type="Pfam" id="PF12946">
    <property type="entry name" value="EGF_MSP1_1"/>
    <property type="match status" value="3"/>
</dbReference>
<evidence type="ECO:0000256" key="10">
    <source>
        <dbReference type="ARBA" id="ARBA00022889"/>
    </source>
</evidence>
<evidence type="ECO:0000256" key="4">
    <source>
        <dbReference type="ARBA" id="ARBA00022530"/>
    </source>
</evidence>
<dbReference type="GO" id="GO:0005509">
    <property type="term" value="F:calcium ion binding"/>
    <property type="evidence" value="ECO:0007669"/>
    <property type="project" value="InterPro"/>
</dbReference>
<dbReference type="Pfam" id="PF07645">
    <property type="entry name" value="EGF_CA"/>
    <property type="match status" value="5"/>
</dbReference>
<feature type="domain" description="EGF-like" evidence="17">
    <location>
        <begin position="1106"/>
        <end position="1144"/>
    </location>
</feature>
<dbReference type="Proteomes" id="UP000515163">
    <property type="component" value="Unplaced"/>
</dbReference>
<feature type="domain" description="EGF-like" evidence="17">
    <location>
        <begin position="1388"/>
        <end position="1428"/>
    </location>
</feature>
<keyword evidence="5 13" id="KW-0245">EGF-like domain</keyword>
<dbReference type="PROSITE" id="PS00010">
    <property type="entry name" value="ASX_HYDROXYL"/>
    <property type="match status" value="12"/>
</dbReference>
<keyword evidence="9" id="KW-0084">Basement membrane</keyword>
<feature type="domain" description="EGF-like" evidence="17">
    <location>
        <begin position="1348"/>
        <end position="1387"/>
    </location>
</feature>
<dbReference type="Gene3D" id="2.60.120.260">
    <property type="entry name" value="Galactose-binding domain-like"/>
    <property type="match status" value="1"/>
</dbReference>
<dbReference type="InterPro" id="IPR000033">
    <property type="entry name" value="LDLR_classB_rpt"/>
</dbReference>
<feature type="domain" description="EGF-like" evidence="17">
    <location>
        <begin position="747"/>
        <end position="782"/>
    </location>
</feature>
<accession>A0A6P8HN52</accession>
<evidence type="ECO:0000256" key="8">
    <source>
        <dbReference type="ARBA" id="ARBA00022837"/>
    </source>
</evidence>
<dbReference type="PROSITE" id="PS51220">
    <property type="entry name" value="NIDO"/>
    <property type="match status" value="1"/>
</dbReference>
<feature type="disulfide bond" evidence="13">
    <location>
        <begin position="751"/>
        <end position="761"/>
    </location>
</feature>
<feature type="domain" description="EGF-like" evidence="17">
    <location>
        <begin position="1024"/>
        <end position="1064"/>
    </location>
</feature>
<evidence type="ECO:0000259" key="19">
    <source>
        <dbReference type="PROSITE" id="PS51212"/>
    </source>
</evidence>
<keyword evidence="10" id="KW-0130">Cell adhesion</keyword>
<evidence type="ECO:0000313" key="21">
    <source>
        <dbReference type="Proteomes" id="UP000515163"/>
    </source>
</evidence>
<dbReference type="InterPro" id="IPR003886">
    <property type="entry name" value="NIDO_dom"/>
</dbReference>
<reference evidence="22" key="1">
    <citation type="submission" date="2025-08" db="UniProtKB">
        <authorList>
            <consortium name="RefSeq"/>
        </authorList>
    </citation>
    <scope>IDENTIFICATION</scope>
    <source>
        <tissue evidence="22">Tentacle</tissue>
    </source>
</reference>
<dbReference type="Gene3D" id="2.10.25.10">
    <property type="entry name" value="Laminin"/>
    <property type="match status" value="22"/>
</dbReference>
<dbReference type="InParanoid" id="A0A6P8HN52"/>
<evidence type="ECO:0000256" key="1">
    <source>
        <dbReference type="ARBA" id="ARBA00004302"/>
    </source>
</evidence>
<organism evidence="21 22">
    <name type="scientific">Actinia tenebrosa</name>
    <name type="common">Australian red waratah sea anemone</name>
    <dbReference type="NCBI Taxonomy" id="6105"/>
    <lineage>
        <taxon>Eukaryota</taxon>
        <taxon>Metazoa</taxon>
        <taxon>Cnidaria</taxon>
        <taxon>Anthozoa</taxon>
        <taxon>Hexacorallia</taxon>
        <taxon>Actiniaria</taxon>
        <taxon>Actiniidae</taxon>
        <taxon>Actinia</taxon>
    </lineage>
</organism>
<feature type="domain" description="EGF-like" evidence="17">
    <location>
        <begin position="392"/>
        <end position="432"/>
    </location>
</feature>
<dbReference type="RefSeq" id="XP_031557799.1">
    <property type="nucleotide sequence ID" value="XM_031701939.1"/>
</dbReference>
<feature type="domain" description="EGF-like" evidence="17">
    <location>
        <begin position="861"/>
        <end position="901"/>
    </location>
</feature>
<dbReference type="InterPro" id="IPR011042">
    <property type="entry name" value="6-blade_b-propeller_TolB-like"/>
</dbReference>
<evidence type="ECO:0000259" key="20">
    <source>
        <dbReference type="PROSITE" id="PS51220"/>
    </source>
</evidence>
<dbReference type="SMART" id="SM00135">
    <property type="entry name" value="LY"/>
    <property type="match status" value="5"/>
</dbReference>
<dbReference type="OrthoDB" id="6375837at2759"/>
<evidence type="ECO:0000256" key="9">
    <source>
        <dbReference type="ARBA" id="ARBA00022869"/>
    </source>
</evidence>
<dbReference type="PROSITE" id="PS01285">
    <property type="entry name" value="FA58C_1"/>
    <property type="match status" value="1"/>
</dbReference>
<dbReference type="InterPro" id="IPR024731">
    <property type="entry name" value="NELL2-like_EGF"/>
</dbReference>
<dbReference type="PROSITE" id="PS01187">
    <property type="entry name" value="EGF_CA"/>
    <property type="match status" value="8"/>
</dbReference>
<feature type="domain" description="WSC" evidence="19">
    <location>
        <begin position="283"/>
        <end position="374"/>
    </location>
</feature>
<dbReference type="PROSITE" id="PS01286">
    <property type="entry name" value="FA58C_2"/>
    <property type="match status" value="1"/>
</dbReference>
<feature type="domain" description="NIDO" evidence="20">
    <location>
        <begin position="104"/>
        <end position="257"/>
    </location>
</feature>
<dbReference type="KEGG" id="aten:116294355"/>
<feature type="domain" description="Nidogen G2 beta-barrel" evidence="18">
    <location>
        <begin position="436"/>
        <end position="657"/>
    </location>
</feature>
<feature type="domain" description="EGF-like" evidence="17">
    <location>
        <begin position="1065"/>
        <end position="1105"/>
    </location>
</feature>
<dbReference type="Gene3D" id="2.120.10.30">
    <property type="entry name" value="TolB, C-terminal domain"/>
    <property type="match status" value="1"/>
</dbReference>
<dbReference type="InterPro" id="IPR026823">
    <property type="entry name" value="cEGF"/>
</dbReference>
<feature type="domain" description="EGF-like" evidence="17">
    <location>
        <begin position="1147"/>
        <end position="1186"/>
    </location>
</feature>
<dbReference type="InterPro" id="IPR006605">
    <property type="entry name" value="G2_nidogen/fibulin_G2F"/>
</dbReference>
<dbReference type="PROSITE" id="PS50993">
    <property type="entry name" value="NIDOGEN_G2"/>
    <property type="match status" value="1"/>
</dbReference>
<feature type="domain" description="EGF-like" evidence="17">
    <location>
        <begin position="1597"/>
        <end position="1623"/>
    </location>
</feature>
<dbReference type="GO" id="GO:0005604">
    <property type="term" value="C:basement membrane"/>
    <property type="evidence" value="ECO:0007669"/>
    <property type="project" value="UniProtKB-SubCell"/>
</dbReference>
<feature type="disulfide bond" evidence="13">
    <location>
        <begin position="1613"/>
        <end position="1622"/>
    </location>
</feature>
<keyword evidence="12" id="KW-0325">Glycoprotein</keyword>
<evidence type="ECO:0000313" key="22">
    <source>
        <dbReference type="RefSeq" id="XP_031557799.1"/>
    </source>
</evidence>
<feature type="domain" description="EGF-like" evidence="17">
    <location>
        <begin position="944"/>
        <end position="987"/>
    </location>
</feature>
<feature type="domain" description="EGF-like" evidence="17">
    <location>
        <begin position="785"/>
        <end position="824"/>
    </location>
</feature>
<dbReference type="FunFam" id="2.60.120.260:FF:000002">
    <property type="entry name" value="Coagulation factor VIII"/>
    <property type="match status" value="1"/>
</dbReference>
<evidence type="ECO:0000259" key="18">
    <source>
        <dbReference type="PROSITE" id="PS50993"/>
    </source>
</evidence>
<dbReference type="SUPFAM" id="SSF57196">
    <property type="entry name" value="EGF/Laminin"/>
    <property type="match status" value="9"/>
</dbReference>
<dbReference type="GeneID" id="116294355"/>
<feature type="disulfide bond" evidence="13">
    <location>
        <begin position="1074"/>
        <end position="1091"/>
    </location>
</feature>
<evidence type="ECO:0000259" key="17">
    <source>
        <dbReference type="PROSITE" id="PS50026"/>
    </source>
</evidence>
<dbReference type="InterPro" id="IPR009030">
    <property type="entry name" value="Growth_fac_rcpt_cys_sf"/>
</dbReference>
<dbReference type="Pfam" id="PF12662">
    <property type="entry name" value="cEGF"/>
    <property type="match status" value="1"/>
</dbReference>
<evidence type="ECO:0000256" key="2">
    <source>
        <dbReference type="ARBA" id="ARBA00006373"/>
    </source>
</evidence>
<comment type="caution">
    <text evidence="13">Lacks conserved residue(s) required for the propagation of feature annotation.</text>
</comment>
<feature type="domain" description="EGF-like" evidence="17">
    <location>
        <begin position="1471"/>
        <end position="1511"/>
    </location>
</feature>
<dbReference type="FunCoup" id="A0A6P8HN52">
    <property type="interactions" value="543"/>
</dbReference>
<dbReference type="SMART" id="SM00181">
    <property type="entry name" value="EGF"/>
    <property type="match status" value="26"/>
</dbReference>
<dbReference type="PROSITE" id="PS51120">
    <property type="entry name" value="LDLRB"/>
    <property type="match status" value="3"/>
</dbReference>
<evidence type="ECO:0000256" key="15">
    <source>
        <dbReference type="SAM" id="SignalP"/>
    </source>
</evidence>
<keyword evidence="11 13" id="KW-1015">Disulfide bond</keyword>
<evidence type="ECO:0000256" key="14">
    <source>
        <dbReference type="PROSITE-ProRule" id="PRU00461"/>
    </source>
</evidence>
<evidence type="ECO:0000256" key="13">
    <source>
        <dbReference type="PROSITE-ProRule" id="PRU00076"/>
    </source>
</evidence>
<dbReference type="FunFam" id="2.10.25.10:FF:000506">
    <property type="entry name" value="Adhesion G protein-coupled receptor E1"/>
    <property type="match status" value="1"/>
</dbReference>
<dbReference type="Gene3D" id="2.40.155.10">
    <property type="entry name" value="Green fluorescent protein"/>
    <property type="match status" value="1"/>
</dbReference>
<dbReference type="InterPro" id="IPR018097">
    <property type="entry name" value="EGF_Ca-bd_CS"/>
</dbReference>
<dbReference type="PROSITE" id="PS01186">
    <property type="entry name" value="EGF_2"/>
    <property type="match status" value="20"/>
</dbReference>
<proteinExistence type="inferred from homology"/>
<feature type="signal peptide" evidence="15">
    <location>
        <begin position="1"/>
        <end position="23"/>
    </location>
</feature>
<feature type="chain" id="PRO_5028387471" evidence="15">
    <location>
        <begin position="24"/>
        <end position="2090"/>
    </location>
</feature>
<evidence type="ECO:0000256" key="7">
    <source>
        <dbReference type="ARBA" id="ARBA00022737"/>
    </source>
</evidence>
<keyword evidence="21" id="KW-1185">Reference proteome</keyword>
<dbReference type="InterPro" id="IPR000152">
    <property type="entry name" value="EGF-type_Asp/Asn_hydroxyl_site"/>
</dbReference>
<dbReference type="InterPro" id="IPR008979">
    <property type="entry name" value="Galactose-bd-like_sf"/>
</dbReference>
<dbReference type="Pfam" id="PF12947">
    <property type="entry name" value="EGF_3"/>
    <property type="match status" value="7"/>
</dbReference>
<evidence type="ECO:0000256" key="5">
    <source>
        <dbReference type="ARBA" id="ARBA00022536"/>
    </source>
</evidence>
<dbReference type="InterPro" id="IPR009017">
    <property type="entry name" value="GFP"/>
</dbReference>
<dbReference type="InterPro" id="IPR002889">
    <property type="entry name" value="WSC_carb-bd"/>
</dbReference>
<comment type="similarity">
    <text evidence="2">Belongs to the EGF domain peptide family.</text>
</comment>
<feature type="domain" description="EGF-like" evidence="17">
    <location>
        <begin position="1429"/>
        <end position="1470"/>
    </location>
</feature>
<dbReference type="SMART" id="SM00179">
    <property type="entry name" value="EGF_CA"/>
    <property type="match status" value="13"/>
</dbReference>
<dbReference type="InterPro" id="IPR024730">
    <property type="entry name" value="MSP1_EGF_1"/>
</dbReference>
<keyword evidence="4" id="KW-0272">Extracellular matrix</keyword>
<dbReference type="InterPro" id="IPR000421">
    <property type="entry name" value="FA58C"/>
</dbReference>
<feature type="repeat" description="LDL-receptor class B" evidence="14">
    <location>
        <begin position="1715"/>
        <end position="1757"/>
    </location>
</feature>
<dbReference type="PROSITE" id="PS50026">
    <property type="entry name" value="EGF_3"/>
    <property type="match status" value="19"/>
</dbReference>
<feature type="domain" description="EGF-like" evidence="17">
    <location>
        <begin position="1187"/>
        <end position="1225"/>
    </location>
</feature>
<dbReference type="PROSITE" id="PS51212">
    <property type="entry name" value="WSC"/>
    <property type="match status" value="1"/>
</dbReference>
<name>A0A6P8HN52_ACTTE</name>
<evidence type="ECO:0000256" key="12">
    <source>
        <dbReference type="ARBA" id="ARBA00023180"/>
    </source>
</evidence>
<dbReference type="FunFam" id="2.10.25.10:FF:000038">
    <property type="entry name" value="Fibrillin 2"/>
    <property type="match status" value="11"/>
</dbReference>
<dbReference type="FunFam" id="2.120.10.30:FF:000241">
    <property type="entry name" value="Low-density lipoprotein receptor-related protein 6"/>
    <property type="match status" value="1"/>
</dbReference>
<gene>
    <name evidence="22" type="primary">LOC116294355</name>
</gene>
<dbReference type="InterPro" id="IPR049883">
    <property type="entry name" value="NOTCH1_EGF-like"/>
</dbReference>
<feature type="domain" description="EGF-like" evidence="17">
    <location>
        <begin position="1226"/>
        <end position="1266"/>
    </location>
</feature>
<protein>
    <submittedName>
        <fullName evidence="22">Nidogen-like</fullName>
    </submittedName>
</protein>
<dbReference type="Pfam" id="PF12661">
    <property type="entry name" value="hEGF"/>
    <property type="match status" value="1"/>
</dbReference>
<dbReference type="PANTHER" id="PTHR24039">
    <property type="entry name" value="FIBRILLIN-RELATED"/>
    <property type="match status" value="1"/>
</dbReference>
<dbReference type="SMART" id="SM00682">
    <property type="entry name" value="G2F"/>
    <property type="match status" value="1"/>
</dbReference>